<reference evidence="1" key="1">
    <citation type="submission" date="2023-01" db="EMBL/GenBank/DDBJ databases">
        <title>Genome assembly of the deep-sea coral Lophelia pertusa.</title>
        <authorList>
            <person name="Herrera S."/>
            <person name="Cordes E."/>
        </authorList>
    </citation>
    <scope>NUCLEOTIDE SEQUENCE</scope>
    <source>
        <strain evidence="1">USNM1676648</strain>
        <tissue evidence="1">Polyp</tissue>
    </source>
</reference>
<organism evidence="1 2">
    <name type="scientific">Desmophyllum pertusum</name>
    <dbReference type="NCBI Taxonomy" id="174260"/>
    <lineage>
        <taxon>Eukaryota</taxon>
        <taxon>Metazoa</taxon>
        <taxon>Cnidaria</taxon>
        <taxon>Anthozoa</taxon>
        <taxon>Hexacorallia</taxon>
        <taxon>Scleractinia</taxon>
        <taxon>Caryophylliina</taxon>
        <taxon>Caryophylliidae</taxon>
        <taxon>Desmophyllum</taxon>
    </lineage>
</organism>
<dbReference type="EMBL" id="MU826899">
    <property type="protein sequence ID" value="KAJ7369605.1"/>
    <property type="molecule type" value="Genomic_DNA"/>
</dbReference>
<comment type="caution">
    <text evidence="1">The sequence shown here is derived from an EMBL/GenBank/DDBJ whole genome shotgun (WGS) entry which is preliminary data.</text>
</comment>
<accession>A0A9W9YU89</accession>
<evidence type="ECO:0000313" key="2">
    <source>
        <dbReference type="Proteomes" id="UP001163046"/>
    </source>
</evidence>
<feature type="non-terminal residue" evidence="1">
    <location>
        <position position="52"/>
    </location>
</feature>
<feature type="non-terminal residue" evidence="1">
    <location>
        <position position="1"/>
    </location>
</feature>
<proteinExistence type="predicted"/>
<evidence type="ECO:0000313" key="1">
    <source>
        <dbReference type="EMBL" id="KAJ7369605.1"/>
    </source>
</evidence>
<gene>
    <name evidence="1" type="ORF">OS493_037631</name>
</gene>
<dbReference type="Proteomes" id="UP001163046">
    <property type="component" value="Unassembled WGS sequence"/>
</dbReference>
<dbReference type="AlphaFoldDB" id="A0A9W9YU89"/>
<sequence>FFSQPFYKHMLVNVTFPVDSLSFCYRVLNEKWTNQELVHSESNVDFNESPFP</sequence>
<keyword evidence="2" id="KW-1185">Reference proteome</keyword>
<name>A0A9W9YU89_9CNID</name>
<protein>
    <submittedName>
        <fullName evidence="1">Uncharacterized protein</fullName>
    </submittedName>
</protein>